<keyword evidence="3" id="KW-0677">Repeat</keyword>
<evidence type="ECO:0000256" key="1">
    <source>
        <dbReference type="ARBA" id="ARBA00022448"/>
    </source>
</evidence>
<dbReference type="PROSITE" id="PS50088">
    <property type="entry name" value="ANK_REPEAT"/>
    <property type="match status" value="2"/>
</dbReference>
<dbReference type="GO" id="GO:0022857">
    <property type="term" value="F:transmembrane transporter activity"/>
    <property type="evidence" value="ECO:0007669"/>
    <property type="project" value="TreeGrafter"/>
</dbReference>
<keyword evidence="5" id="KW-0406">Ion transport</keyword>
<dbReference type="Gene3D" id="1.25.40.20">
    <property type="entry name" value="Ankyrin repeat-containing domain"/>
    <property type="match status" value="2"/>
</dbReference>
<dbReference type="Pfam" id="PF13637">
    <property type="entry name" value="Ank_4"/>
    <property type="match status" value="1"/>
</dbReference>
<dbReference type="InterPro" id="IPR002110">
    <property type="entry name" value="Ankyrin_rpt"/>
</dbReference>
<dbReference type="Pfam" id="PF00023">
    <property type="entry name" value="Ank"/>
    <property type="match status" value="1"/>
</dbReference>
<keyword evidence="8" id="KW-0472">Membrane</keyword>
<dbReference type="GO" id="GO:0034220">
    <property type="term" value="P:monoatomic ion transmembrane transport"/>
    <property type="evidence" value="ECO:0007669"/>
    <property type="project" value="UniProtKB-KW"/>
</dbReference>
<keyword evidence="8" id="KW-0812">Transmembrane</keyword>
<organism evidence="9 10">
    <name type="scientific">Ignelater luminosus</name>
    <name type="common">Cucubano</name>
    <name type="synonym">Pyrophorus luminosus</name>
    <dbReference type="NCBI Taxonomy" id="2038154"/>
    <lineage>
        <taxon>Eukaryota</taxon>
        <taxon>Metazoa</taxon>
        <taxon>Ecdysozoa</taxon>
        <taxon>Arthropoda</taxon>
        <taxon>Hexapoda</taxon>
        <taxon>Insecta</taxon>
        <taxon>Pterygota</taxon>
        <taxon>Neoptera</taxon>
        <taxon>Endopterygota</taxon>
        <taxon>Coleoptera</taxon>
        <taxon>Polyphaga</taxon>
        <taxon>Elateriformia</taxon>
        <taxon>Elateroidea</taxon>
        <taxon>Elateridae</taxon>
        <taxon>Agrypninae</taxon>
        <taxon>Pyrophorini</taxon>
        <taxon>Ignelater</taxon>
    </lineage>
</organism>
<evidence type="ECO:0000256" key="5">
    <source>
        <dbReference type="ARBA" id="ARBA00023065"/>
    </source>
</evidence>
<evidence type="ECO:0000256" key="7">
    <source>
        <dbReference type="PROSITE-ProRule" id="PRU00023"/>
    </source>
</evidence>
<dbReference type="PROSITE" id="PS50297">
    <property type="entry name" value="ANK_REP_REGION"/>
    <property type="match status" value="1"/>
</dbReference>
<dbReference type="SMART" id="SM00248">
    <property type="entry name" value="ANK"/>
    <property type="match status" value="3"/>
</dbReference>
<feature type="repeat" description="ANK" evidence="7">
    <location>
        <begin position="43"/>
        <end position="75"/>
    </location>
</feature>
<comment type="caution">
    <text evidence="9">The sequence shown here is derived from an EMBL/GenBank/DDBJ whole genome shotgun (WGS) entry which is preliminary data.</text>
</comment>
<feature type="transmembrane region" description="Helical" evidence="8">
    <location>
        <begin position="374"/>
        <end position="392"/>
    </location>
</feature>
<dbReference type="InterPro" id="IPR036770">
    <property type="entry name" value="Ankyrin_rpt-contain_sf"/>
</dbReference>
<evidence type="ECO:0000256" key="4">
    <source>
        <dbReference type="ARBA" id="ARBA00023043"/>
    </source>
</evidence>
<evidence type="ECO:0000256" key="6">
    <source>
        <dbReference type="ARBA" id="ARBA00023303"/>
    </source>
</evidence>
<evidence type="ECO:0000256" key="2">
    <source>
        <dbReference type="ARBA" id="ARBA00022606"/>
    </source>
</evidence>
<accession>A0A8K0GBA9</accession>
<reference evidence="9" key="1">
    <citation type="submission" date="2019-08" db="EMBL/GenBank/DDBJ databases">
        <title>The genome of the North American firefly Photinus pyralis.</title>
        <authorList>
            <consortium name="Photinus pyralis genome working group"/>
            <person name="Fallon T.R."/>
            <person name="Sander Lower S.E."/>
            <person name="Weng J.-K."/>
        </authorList>
    </citation>
    <scope>NUCLEOTIDE SEQUENCE</scope>
    <source>
        <strain evidence="9">TRF0915ILg1</strain>
        <tissue evidence="9">Whole body</tissue>
    </source>
</reference>
<evidence type="ECO:0000256" key="8">
    <source>
        <dbReference type="SAM" id="Phobius"/>
    </source>
</evidence>
<dbReference type="InterPro" id="IPR052076">
    <property type="entry name" value="TRP_cation_channel"/>
</dbReference>
<keyword evidence="1" id="KW-0813">Transport</keyword>
<feature type="repeat" description="ANK" evidence="7">
    <location>
        <begin position="144"/>
        <end position="176"/>
    </location>
</feature>
<protein>
    <submittedName>
        <fullName evidence="9">Uncharacterized protein</fullName>
    </submittedName>
</protein>
<dbReference type="EMBL" id="VTPC01008150">
    <property type="protein sequence ID" value="KAF2893204.1"/>
    <property type="molecule type" value="Genomic_DNA"/>
</dbReference>
<evidence type="ECO:0000313" key="9">
    <source>
        <dbReference type="EMBL" id="KAF2893204.1"/>
    </source>
</evidence>
<keyword evidence="2" id="KW-0716">Sensory transduction</keyword>
<dbReference type="SUPFAM" id="SSF48403">
    <property type="entry name" value="Ankyrin repeat"/>
    <property type="match status" value="1"/>
</dbReference>
<proteinExistence type="predicted"/>
<gene>
    <name evidence="9" type="ORF">ILUMI_12965</name>
</gene>
<dbReference type="OrthoDB" id="2157354at2759"/>
<sequence>MQQQHTEDHSNPLDVLFNFLKKSDEDSFINSEYLSEFANSDNEEFTLLQLATTNGLSRAVKSLLNHGADPNKTTIKNITTPLEIAVQKDDDEILHLFLNHETINIPSCIAMKILRNADYKTDRIINLYDSVFKDKLDVNIYDEDGNTPLHFAVAHANPKAISYLLKVGASIVCRNKYEVRPIENIDAKILEAHLNECLEADEATNINEINFSAIYKYKTLVQPQRIKHKGKLSKDICVEKEIPQLASEIEVISYINESEKLKHLLRHPIITSFLNIKWHRILWLFYTSLALYISFCLSLILYVLVVYNNRNNNCSILLSLLCITLSSIIVKELFQIVTLNIYSYSKNFIKMALIILTTIMIFQRRDTLRIEVSALAILAVGYELITLIGQLSKVSSKIIIWRAVFLQSLHAMLWRLVLLLVLSLSLFTVVFIGEDKGDAENYSSIIKIVLMLTNVFGTSYINYQTYCIINALVIALLLFSLIRVLRAKAKQLAKNNFESDINMGRLEYISYIESVIQGGYSCLPSKIIKEILVKGILVCPYFLKGYRAAVYLNQQARVALIDSKEYSKTCIYLDKQTSNRTKQLILKQRMNKKRTVSSR</sequence>
<name>A0A8K0GBA9_IGNLU</name>
<feature type="transmembrane region" description="Helical" evidence="8">
    <location>
        <begin position="281"/>
        <end position="304"/>
    </location>
</feature>
<dbReference type="Proteomes" id="UP000801492">
    <property type="component" value="Unassembled WGS sequence"/>
</dbReference>
<dbReference type="AlphaFoldDB" id="A0A8K0GBA9"/>
<feature type="transmembrane region" description="Helical" evidence="8">
    <location>
        <begin position="412"/>
        <end position="432"/>
    </location>
</feature>
<keyword evidence="4 7" id="KW-0040">ANK repeat</keyword>
<keyword evidence="6" id="KW-0407">Ion channel</keyword>
<keyword evidence="8" id="KW-1133">Transmembrane helix</keyword>
<evidence type="ECO:0000256" key="3">
    <source>
        <dbReference type="ARBA" id="ARBA00022737"/>
    </source>
</evidence>
<feature type="transmembrane region" description="Helical" evidence="8">
    <location>
        <begin position="468"/>
        <end position="485"/>
    </location>
</feature>
<dbReference type="PANTHER" id="PTHR47143:SF4">
    <property type="entry name" value="TRANSIENT RECEPTOR POTENTIAL CATION CHANNEL PROTEIN PAINLESS"/>
    <property type="match status" value="1"/>
</dbReference>
<evidence type="ECO:0000313" key="10">
    <source>
        <dbReference type="Proteomes" id="UP000801492"/>
    </source>
</evidence>
<feature type="transmembrane region" description="Helical" evidence="8">
    <location>
        <begin position="316"/>
        <end position="338"/>
    </location>
</feature>
<keyword evidence="10" id="KW-1185">Reference proteome</keyword>
<dbReference type="GO" id="GO:1902495">
    <property type="term" value="C:transmembrane transporter complex"/>
    <property type="evidence" value="ECO:0007669"/>
    <property type="project" value="TreeGrafter"/>
</dbReference>
<dbReference type="PANTHER" id="PTHR47143">
    <property type="entry name" value="TRANSIENT RECEPTOR POTENTIAL CATION CHANNEL PROTEIN PAINLESS"/>
    <property type="match status" value="1"/>
</dbReference>